<organism evidence="1 2">
    <name type="scientific">Datura stramonium</name>
    <name type="common">Jimsonweed</name>
    <name type="synonym">Common thornapple</name>
    <dbReference type="NCBI Taxonomy" id="4076"/>
    <lineage>
        <taxon>Eukaryota</taxon>
        <taxon>Viridiplantae</taxon>
        <taxon>Streptophyta</taxon>
        <taxon>Embryophyta</taxon>
        <taxon>Tracheophyta</taxon>
        <taxon>Spermatophyta</taxon>
        <taxon>Magnoliopsida</taxon>
        <taxon>eudicotyledons</taxon>
        <taxon>Gunneridae</taxon>
        <taxon>Pentapetalae</taxon>
        <taxon>asterids</taxon>
        <taxon>lamiids</taxon>
        <taxon>Solanales</taxon>
        <taxon>Solanaceae</taxon>
        <taxon>Solanoideae</taxon>
        <taxon>Datureae</taxon>
        <taxon>Datura</taxon>
    </lineage>
</organism>
<accession>A0ABS8SFZ1</accession>
<comment type="caution">
    <text evidence="1">The sequence shown here is derived from an EMBL/GenBank/DDBJ whole genome shotgun (WGS) entry which is preliminary data.</text>
</comment>
<proteinExistence type="predicted"/>
<evidence type="ECO:0000313" key="2">
    <source>
        <dbReference type="Proteomes" id="UP000823775"/>
    </source>
</evidence>
<protein>
    <submittedName>
        <fullName evidence="1">Uncharacterized protein</fullName>
    </submittedName>
</protein>
<gene>
    <name evidence="1" type="ORF">HAX54_036341</name>
</gene>
<feature type="non-terminal residue" evidence="1">
    <location>
        <position position="1"/>
    </location>
</feature>
<name>A0ABS8SFZ1_DATST</name>
<sequence length="95" mass="11145">DLWLIFSLKLPPPIDQNLTMIDDHRTPKSDDQRSKVHQISPEFTKFAHNSYFFMLFQNSLLPISDRHRGVSSPTSFFSVCFSDQFLIIYLSSELY</sequence>
<evidence type="ECO:0000313" key="1">
    <source>
        <dbReference type="EMBL" id="MCD7457820.1"/>
    </source>
</evidence>
<dbReference type="Proteomes" id="UP000823775">
    <property type="component" value="Unassembled WGS sequence"/>
</dbReference>
<keyword evidence="2" id="KW-1185">Reference proteome</keyword>
<dbReference type="EMBL" id="JACEIK010000481">
    <property type="protein sequence ID" value="MCD7457820.1"/>
    <property type="molecule type" value="Genomic_DNA"/>
</dbReference>
<reference evidence="1 2" key="1">
    <citation type="journal article" date="2021" name="BMC Genomics">
        <title>Datura genome reveals duplications of psychoactive alkaloid biosynthetic genes and high mutation rate following tissue culture.</title>
        <authorList>
            <person name="Rajewski A."/>
            <person name="Carter-House D."/>
            <person name="Stajich J."/>
            <person name="Litt A."/>
        </authorList>
    </citation>
    <scope>NUCLEOTIDE SEQUENCE [LARGE SCALE GENOMIC DNA]</scope>
    <source>
        <strain evidence="1">AR-01</strain>
    </source>
</reference>